<dbReference type="EMBL" id="CP069029">
    <property type="protein sequence ID" value="QRC96993.1"/>
    <property type="molecule type" value="Genomic_DNA"/>
</dbReference>
<feature type="compositionally biased region" description="Low complexity" evidence="1">
    <location>
        <begin position="634"/>
        <end position="643"/>
    </location>
</feature>
<accession>A0A7U2F3L7</accession>
<feature type="compositionally biased region" description="Polar residues" evidence="1">
    <location>
        <begin position="584"/>
        <end position="597"/>
    </location>
</feature>
<feature type="compositionally biased region" description="Polar residues" evidence="1">
    <location>
        <begin position="649"/>
        <end position="662"/>
    </location>
</feature>
<feature type="region of interest" description="Disordered" evidence="1">
    <location>
        <begin position="1"/>
        <end position="66"/>
    </location>
</feature>
<feature type="compositionally biased region" description="Basic and acidic residues" evidence="1">
    <location>
        <begin position="663"/>
        <end position="672"/>
    </location>
</feature>
<gene>
    <name evidence="2" type="ORF">JI435_165120</name>
</gene>
<keyword evidence="3" id="KW-1185">Reference proteome</keyword>
<sequence>MAKQNKDSELPTASSGSQQPLHQRTTSVPITLHSPHTVASNTDASSGARVAMDPSQSHGGVSKSVSHIPGEFIRSDFVNRGKDWESLHCAKPGPIQSSSSLFKTLKKTGFFDSDTGNQPKSSQGTGYPSLQLASPLPVSPKSMTPKSAPPLAPSAVQRYLHHSPDFPTPGLNASSPVSVGDQFTGTTPVRTIDPARPSSPDQSLLPKHVSAFEYAMRPFLDALADDSHERLLQLPRTHQVASSTKLLPLTDPMDKICDSEQEEIAKEDGLPEYGTSAHLWERDTFTISMQQTQLSVYLIHCTTLQGIIDQVQREPWKYSTNQSAAWYYGKMVELSYKARTLAEALKSDELQARCEYWAGRGCGGSRDYGAAEKHFHQAMLLDVPNDKYKNGRARPRGLLPKEKADVRFLLDSCHKRAKNHRHYGKRMMQEVERIRAMADEDGLPLDAYTDQTQTTVPSSPPWLPDRDRLVALAKLQFEKSSPKLEQALEEEAQVGLQTGDEYIQAENRRRLTKKEWVYIKYGDVQEVERRERQMSAGHTFQSLPKQSSALSRRSTGAAQSTAPLPSPQDLANELAGLGYDSITPEASPTSQYSTSSREMPGGALEKQPLPTYQTLLHELKDAELQRSPPPVSPTPSRSLSSSRPVPPTNLEQPPISSLQTLSHEPEDIERQRPLPPLTPTPSRTLCSSQALTPTALEQQLSSTSQTLPHEPIDAEWQHSLRPRTPPLEPHSSLSTESSISTDSESEAPFSIDFLLDKEDYDYRLQASSPPQLSLQQRRRGNFLDPITTIPVPPRSNRRPTITQAKNDSLRTPLPE</sequence>
<evidence type="ECO:0000313" key="3">
    <source>
        <dbReference type="Proteomes" id="UP000663193"/>
    </source>
</evidence>
<feature type="region of interest" description="Disordered" evidence="1">
    <location>
        <begin position="112"/>
        <end position="152"/>
    </location>
</feature>
<evidence type="ECO:0000256" key="1">
    <source>
        <dbReference type="SAM" id="MobiDB-lite"/>
    </source>
</evidence>
<dbReference type="OrthoDB" id="3801492at2759"/>
<evidence type="ECO:0000313" key="2">
    <source>
        <dbReference type="EMBL" id="QRC96993.1"/>
    </source>
</evidence>
<feature type="compositionally biased region" description="Polar residues" evidence="1">
    <location>
        <begin position="114"/>
        <end position="132"/>
    </location>
</feature>
<dbReference type="VEuPathDB" id="FungiDB:JI435_165120"/>
<name>A0A7U2F3L7_PHANO</name>
<proteinExistence type="predicted"/>
<protein>
    <submittedName>
        <fullName evidence="2">Uncharacterized protein</fullName>
    </submittedName>
</protein>
<feature type="region of interest" description="Disordered" evidence="1">
    <location>
        <begin position="766"/>
        <end position="815"/>
    </location>
</feature>
<feature type="region of interest" description="Disordered" evidence="1">
    <location>
        <begin position="532"/>
        <end position="606"/>
    </location>
</feature>
<feature type="compositionally biased region" description="Low complexity" evidence="1">
    <location>
        <begin position="766"/>
        <end position="775"/>
    </location>
</feature>
<feature type="compositionally biased region" description="Polar residues" evidence="1">
    <location>
        <begin position="536"/>
        <end position="563"/>
    </location>
</feature>
<feature type="compositionally biased region" description="Polar residues" evidence="1">
    <location>
        <begin position="11"/>
        <end position="29"/>
    </location>
</feature>
<feature type="region of interest" description="Disordered" evidence="1">
    <location>
        <begin position="622"/>
        <end position="686"/>
    </location>
</feature>
<reference evidence="3" key="1">
    <citation type="journal article" date="2021" name="BMC Genomics">
        <title>Chromosome-level genome assembly and manually-curated proteome of model necrotroph Parastagonospora nodorum Sn15 reveals a genome-wide trove of candidate effector homologs, and redundancy of virulence-related functions within an accessory chromosome.</title>
        <authorList>
            <person name="Bertazzoni S."/>
            <person name="Jones D.A.B."/>
            <person name="Phan H.T."/>
            <person name="Tan K.-C."/>
            <person name="Hane J.K."/>
        </authorList>
    </citation>
    <scope>NUCLEOTIDE SEQUENCE [LARGE SCALE GENOMIC DNA]</scope>
    <source>
        <strain evidence="3">SN15 / ATCC MYA-4574 / FGSC 10173)</strain>
    </source>
</reference>
<feature type="compositionally biased region" description="Low complexity" evidence="1">
    <location>
        <begin position="729"/>
        <end position="742"/>
    </location>
</feature>
<dbReference type="AlphaFoldDB" id="A0A7U2F3L7"/>
<dbReference type="Proteomes" id="UP000663193">
    <property type="component" value="Chromosome 7"/>
</dbReference>
<feature type="region of interest" description="Disordered" evidence="1">
    <location>
        <begin position="720"/>
        <end position="745"/>
    </location>
</feature>
<organism evidence="2 3">
    <name type="scientific">Phaeosphaeria nodorum (strain SN15 / ATCC MYA-4574 / FGSC 10173)</name>
    <name type="common">Glume blotch fungus</name>
    <name type="synonym">Parastagonospora nodorum</name>
    <dbReference type="NCBI Taxonomy" id="321614"/>
    <lineage>
        <taxon>Eukaryota</taxon>
        <taxon>Fungi</taxon>
        <taxon>Dikarya</taxon>
        <taxon>Ascomycota</taxon>
        <taxon>Pezizomycotina</taxon>
        <taxon>Dothideomycetes</taxon>
        <taxon>Pleosporomycetidae</taxon>
        <taxon>Pleosporales</taxon>
        <taxon>Pleosporineae</taxon>
        <taxon>Phaeosphaeriaceae</taxon>
        <taxon>Parastagonospora</taxon>
    </lineage>
</organism>
<feature type="compositionally biased region" description="Polar residues" evidence="1">
    <location>
        <begin position="54"/>
        <end position="65"/>
    </location>
</feature>